<protein>
    <recommendedName>
        <fullName evidence="1">MaoC-like domain-containing protein</fullName>
    </recommendedName>
</protein>
<dbReference type="OrthoDB" id="9796589at2"/>
<dbReference type="PANTHER" id="PTHR43437">
    <property type="entry name" value="HYDROXYACYL-THIOESTER DEHYDRATASE TYPE 2, MITOCHONDRIAL-RELATED"/>
    <property type="match status" value="1"/>
</dbReference>
<gene>
    <name evidence="2" type="ORF">E8M01_18475</name>
</gene>
<dbReference type="PANTHER" id="PTHR43437:SF3">
    <property type="entry name" value="HYDROXYACYL-THIOESTER DEHYDRATASE TYPE 2, MITOCHONDRIAL"/>
    <property type="match status" value="1"/>
</dbReference>
<proteinExistence type="predicted"/>
<dbReference type="InterPro" id="IPR050965">
    <property type="entry name" value="UPF0336/Enoyl-CoA_hydratase"/>
</dbReference>
<dbReference type="InterPro" id="IPR002539">
    <property type="entry name" value="MaoC-like_dom"/>
</dbReference>
<dbReference type="GO" id="GO:0006633">
    <property type="term" value="P:fatty acid biosynthetic process"/>
    <property type="evidence" value="ECO:0007669"/>
    <property type="project" value="InterPro"/>
</dbReference>
<evidence type="ECO:0000259" key="1">
    <source>
        <dbReference type="Pfam" id="PF01575"/>
    </source>
</evidence>
<dbReference type="InterPro" id="IPR003965">
    <property type="entry name" value="Fatty_acid_synthase"/>
</dbReference>
<sequence>MTAETLAVGSQLPEHRFGPIDAAAVRCYAEASGDANPIHVDAGAAKAIGLDGPIVQGMLLMGLVDSALAAWLPQARCDKLSSRFALPVAVGSPVTVAARVVRLDSPEGRRRVTLRIFVRDGADKVVALAEAVLTG</sequence>
<dbReference type="Gene3D" id="3.10.129.10">
    <property type="entry name" value="Hotdog Thioesterase"/>
    <property type="match status" value="1"/>
</dbReference>
<accession>A0A4D7B6V1</accession>
<dbReference type="Proteomes" id="UP000298781">
    <property type="component" value="Chromosome"/>
</dbReference>
<dbReference type="InterPro" id="IPR029069">
    <property type="entry name" value="HotDog_dom_sf"/>
</dbReference>
<dbReference type="AlphaFoldDB" id="A0A4D7B6V1"/>
<name>A0A4D7B6V1_9HYPH</name>
<dbReference type="RefSeq" id="WP_136961466.1">
    <property type="nucleotide sequence ID" value="NZ_CP039690.1"/>
</dbReference>
<dbReference type="GO" id="GO:0019171">
    <property type="term" value="F:(3R)-hydroxyacyl-[acyl-carrier-protein] dehydratase activity"/>
    <property type="evidence" value="ECO:0007669"/>
    <property type="project" value="TreeGrafter"/>
</dbReference>
<organism evidence="2 3">
    <name type="scientific">Phreatobacter stygius</name>
    <dbReference type="NCBI Taxonomy" id="1940610"/>
    <lineage>
        <taxon>Bacteria</taxon>
        <taxon>Pseudomonadati</taxon>
        <taxon>Pseudomonadota</taxon>
        <taxon>Alphaproteobacteria</taxon>
        <taxon>Hyphomicrobiales</taxon>
        <taxon>Phreatobacteraceae</taxon>
        <taxon>Phreatobacter</taxon>
    </lineage>
</organism>
<keyword evidence="3" id="KW-1185">Reference proteome</keyword>
<dbReference type="EMBL" id="CP039690">
    <property type="protein sequence ID" value="QCI66020.1"/>
    <property type="molecule type" value="Genomic_DNA"/>
</dbReference>
<evidence type="ECO:0000313" key="2">
    <source>
        <dbReference type="EMBL" id="QCI66020.1"/>
    </source>
</evidence>
<dbReference type="GO" id="GO:0005835">
    <property type="term" value="C:fatty acid synthase complex"/>
    <property type="evidence" value="ECO:0007669"/>
    <property type="project" value="InterPro"/>
</dbReference>
<dbReference type="GO" id="GO:0004312">
    <property type="term" value="F:fatty acid synthase activity"/>
    <property type="evidence" value="ECO:0007669"/>
    <property type="project" value="InterPro"/>
</dbReference>
<dbReference type="KEGG" id="pstg:E8M01_18475"/>
<evidence type="ECO:0000313" key="3">
    <source>
        <dbReference type="Proteomes" id="UP000298781"/>
    </source>
</evidence>
<dbReference type="Pfam" id="PF01575">
    <property type="entry name" value="MaoC_dehydratas"/>
    <property type="match status" value="1"/>
</dbReference>
<feature type="domain" description="MaoC-like" evidence="1">
    <location>
        <begin position="19"/>
        <end position="105"/>
    </location>
</feature>
<reference evidence="2 3" key="1">
    <citation type="submission" date="2019-04" db="EMBL/GenBank/DDBJ databases">
        <title>Phreatobacter aquaticus sp. nov.</title>
        <authorList>
            <person name="Choi A."/>
        </authorList>
    </citation>
    <scope>NUCLEOTIDE SEQUENCE [LARGE SCALE GENOMIC DNA]</scope>
    <source>
        <strain evidence="2 3">KCTC 52518</strain>
    </source>
</reference>
<dbReference type="PRINTS" id="PR01483">
    <property type="entry name" value="FASYNTHASE"/>
</dbReference>
<dbReference type="SUPFAM" id="SSF54637">
    <property type="entry name" value="Thioesterase/thiol ester dehydrase-isomerase"/>
    <property type="match status" value="1"/>
</dbReference>